<evidence type="ECO:0000256" key="7">
    <source>
        <dbReference type="ARBA" id="ARBA00023270"/>
    </source>
</evidence>
<organism evidence="9 10">
    <name type="scientific">Polaromonas vacuolata</name>
    <dbReference type="NCBI Taxonomy" id="37448"/>
    <lineage>
        <taxon>Bacteria</taxon>
        <taxon>Pseudomonadati</taxon>
        <taxon>Pseudomonadota</taxon>
        <taxon>Betaproteobacteria</taxon>
        <taxon>Burkholderiales</taxon>
        <taxon>Comamonadaceae</taxon>
        <taxon>Polaromonas</taxon>
    </lineage>
</organism>
<dbReference type="NCBIfam" id="NF004325">
    <property type="entry name" value="PRK05718.1"/>
    <property type="match status" value="1"/>
</dbReference>
<evidence type="ECO:0000256" key="6">
    <source>
        <dbReference type="ARBA" id="ARBA00023239"/>
    </source>
</evidence>
<accession>A0A6H2H7L7</accession>
<evidence type="ECO:0000256" key="5">
    <source>
        <dbReference type="ARBA" id="ARBA00013063"/>
    </source>
</evidence>
<gene>
    <name evidence="9" type="primary">eda</name>
    <name evidence="9" type="ORF">HC248_01039</name>
</gene>
<proteinExistence type="inferred from homology"/>
<dbReference type="KEGG" id="pvac:HC248_01039"/>
<dbReference type="EMBL" id="CP051461">
    <property type="protein sequence ID" value="QJC55757.1"/>
    <property type="molecule type" value="Genomic_DNA"/>
</dbReference>
<dbReference type="InterPro" id="IPR000887">
    <property type="entry name" value="Aldlse_KDPG_KHG"/>
</dbReference>
<evidence type="ECO:0000256" key="2">
    <source>
        <dbReference type="ARBA" id="ARBA00004736"/>
    </source>
</evidence>
<dbReference type="AlphaFoldDB" id="A0A6H2H7L7"/>
<dbReference type="Proteomes" id="UP000502041">
    <property type="component" value="Chromosome"/>
</dbReference>
<comment type="subunit">
    <text evidence="4">Homotrimer.</text>
</comment>
<dbReference type="InterPro" id="IPR013785">
    <property type="entry name" value="Aldolase_TIM"/>
</dbReference>
<evidence type="ECO:0000313" key="10">
    <source>
        <dbReference type="Proteomes" id="UP000502041"/>
    </source>
</evidence>
<dbReference type="RefSeq" id="WP_168921574.1">
    <property type="nucleotide sequence ID" value="NZ_CP051461.1"/>
</dbReference>
<protein>
    <recommendedName>
        <fullName evidence="5">2-dehydro-3-deoxy-phosphogluconate aldolase</fullName>
        <ecNumber evidence="5">4.1.2.14</ecNumber>
    </recommendedName>
</protein>
<dbReference type="PROSITE" id="PS00159">
    <property type="entry name" value="ALDOLASE_KDPG_KHG_1"/>
    <property type="match status" value="1"/>
</dbReference>
<dbReference type="Gene3D" id="3.20.20.70">
    <property type="entry name" value="Aldolase class I"/>
    <property type="match status" value="1"/>
</dbReference>
<dbReference type="InterPro" id="IPR031337">
    <property type="entry name" value="KDPG/KHG_AS_1"/>
</dbReference>
<sequence length="219" mass="22277">MAVKAQLTGPLTALQVMQDAPVIPVIVLTDVGQAVAMAKALVAGGIRMLEVTLRTPQALACIAAIARQVPEAVVGAGTLRSAADAKSAAAAGARFAVSPGYTKALGQACRDLGLPLLPGVATGSEIMMAQEDGLNHLKFFPAMQAGGPAMLKAWSGPFGDVRFCPTGGVSSDNAAQFLALPNVVCVGGSWLTPLDAMAQGDWTRIEKLAQQASILATVA</sequence>
<evidence type="ECO:0000256" key="4">
    <source>
        <dbReference type="ARBA" id="ARBA00011233"/>
    </source>
</evidence>
<dbReference type="InterPro" id="IPR031338">
    <property type="entry name" value="KDPG/KHG_AS_2"/>
</dbReference>
<keyword evidence="7" id="KW-0704">Schiff base</keyword>
<name>A0A6H2H7L7_9BURK</name>
<dbReference type="CDD" id="cd00452">
    <property type="entry name" value="KDPG_aldolase"/>
    <property type="match status" value="1"/>
</dbReference>
<dbReference type="Pfam" id="PF01081">
    <property type="entry name" value="Aldolase"/>
    <property type="match status" value="1"/>
</dbReference>
<dbReference type="SUPFAM" id="SSF51569">
    <property type="entry name" value="Aldolase"/>
    <property type="match status" value="1"/>
</dbReference>
<evidence type="ECO:0000256" key="8">
    <source>
        <dbReference type="ARBA" id="ARBA00023277"/>
    </source>
</evidence>
<evidence type="ECO:0000313" key="9">
    <source>
        <dbReference type="EMBL" id="QJC55757.1"/>
    </source>
</evidence>
<dbReference type="GO" id="GO:0008675">
    <property type="term" value="F:2-dehydro-3-deoxy-phosphogluconate aldolase activity"/>
    <property type="evidence" value="ECO:0007669"/>
    <property type="project" value="UniProtKB-EC"/>
</dbReference>
<dbReference type="PANTHER" id="PTHR30246:SF1">
    <property type="entry name" value="2-DEHYDRO-3-DEOXY-6-PHOSPHOGALACTONATE ALDOLASE-RELATED"/>
    <property type="match status" value="1"/>
</dbReference>
<comment type="catalytic activity">
    <reaction evidence="1">
        <text>2-dehydro-3-deoxy-6-phospho-D-gluconate = D-glyceraldehyde 3-phosphate + pyruvate</text>
        <dbReference type="Rhea" id="RHEA:17089"/>
        <dbReference type="ChEBI" id="CHEBI:15361"/>
        <dbReference type="ChEBI" id="CHEBI:57569"/>
        <dbReference type="ChEBI" id="CHEBI:59776"/>
        <dbReference type="EC" id="4.1.2.14"/>
    </reaction>
</comment>
<reference evidence="9 10" key="1">
    <citation type="submission" date="2020-04" db="EMBL/GenBank/DDBJ databases">
        <title>Complete genome of a Psychrophilic, Marine, Gas Vacuolate Bacterium Polaromonas vacuolata KCTC 22033T.</title>
        <authorList>
            <person name="Hwang K."/>
            <person name="Kim K.M."/>
        </authorList>
    </citation>
    <scope>NUCLEOTIDE SEQUENCE [LARGE SCALE GENOMIC DNA]</scope>
    <source>
        <strain evidence="9 10">KCTC 22033</strain>
    </source>
</reference>
<comment type="pathway">
    <text evidence="2">Carbohydrate acid metabolism; 2-dehydro-3-deoxy-D-gluconate degradation; D-glyceraldehyde 3-phosphate and pyruvate from 2-dehydro-3-deoxy-D-gluconate: step 2/2.</text>
</comment>
<dbReference type="PROSITE" id="PS00160">
    <property type="entry name" value="ALDOLASE_KDPG_KHG_2"/>
    <property type="match status" value="1"/>
</dbReference>
<keyword evidence="10" id="KW-1185">Reference proteome</keyword>
<keyword evidence="8" id="KW-0119">Carbohydrate metabolism</keyword>
<evidence type="ECO:0000256" key="1">
    <source>
        <dbReference type="ARBA" id="ARBA00000654"/>
    </source>
</evidence>
<evidence type="ECO:0000256" key="3">
    <source>
        <dbReference type="ARBA" id="ARBA00006906"/>
    </source>
</evidence>
<keyword evidence="6" id="KW-0456">Lyase</keyword>
<comment type="similarity">
    <text evidence="3">Belongs to the KHG/KDPG aldolase family.</text>
</comment>
<dbReference type="NCBIfam" id="TIGR01182">
    <property type="entry name" value="eda"/>
    <property type="match status" value="1"/>
</dbReference>
<dbReference type="PANTHER" id="PTHR30246">
    <property type="entry name" value="2-KETO-3-DEOXY-6-PHOSPHOGLUCONATE ALDOLASE"/>
    <property type="match status" value="1"/>
</dbReference>
<dbReference type="EC" id="4.1.2.14" evidence="5"/>